<dbReference type="SUPFAM" id="SSF55729">
    <property type="entry name" value="Acyl-CoA N-acyltransferases (Nat)"/>
    <property type="match status" value="1"/>
</dbReference>
<dbReference type="Gene3D" id="3.40.630.30">
    <property type="match status" value="1"/>
</dbReference>
<keyword evidence="1" id="KW-0808">Transferase</keyword>
<dbReference type="AlphaFoldDB" id="A0A939LT28"/>
<evidence type="ECO:0000259" key="3">
    <source>
        <dbReference type="PROSITE" id="PS51186"/>
    </source>
</evidence>
<name>A0A939LT28_9CELL</name>
<evidence type="ECO:0000256" key="1">
    <source>
        <dbReference type="ARBA" id="ARBA00022679"/>
    </source>
</evidence>
<evidence type="ECO:0000313" key="5">
    <source>
        <dbReference type="Proteomes" id="UP000664209"/>
    </source>
</evidence>
<dbReference type="CDD" id="cd04301">
    <property type="entry name" value="NAT_SF"/>
    <property type="match status" value="1"/>
</dbReference>
<dbReference type="InterPro" id="IPR000182">
    <property type="entry name" value="GNAT_dom"/>
</dbReference>
<dbReference type="PANTHER" id="PTHR43877">
    <property type="entry name" value="AMINOALKYLPHOSPHONATE N-ACETYLTRANSFERASE-RELATED-RELATED"/>
    <property type="match status" value="1"/>
</dbReference>
<evidence type="ECO:0000313" key="4">
    <source>
        <dbReference type="EMBL" id="MBO1750827.1"/>
    </source>
</evidence>
<evidence type="ECO:0000256" key="2">
    <source>
        <dbReference type="ARBA" id="ARBA00023315"/>
    </source>
</evidence>
<dbReference type="InterPro" id="IPR050832">
    <property type="entry name" value="Bact_Acetyltransf"/>
</dbReference>
<comment type="caution">
    <text evidence="4">The sequence shown here is derived from an EMBL/GenBank/DDBJ whole genome shotgun (WGS) entry which is preliminary data.</text>
</comment>
<dbReference type="RefSeq" id="WP_208054445.1">
    <property type="nucleotide sequence ID" value="NZ_JAGEMK010000001.1"/>
</dbReference>
<dbReference type="PROSITE" id="PS51186">
    <property type="entry name" value="GNAT"/>
    <property type="match status" value="1"/>
</dbReference>
<accession>A0A939LT28</accession>
<dbReference type="EMBL" id="JAGEMK010000001">
    <property type="protein sequence ID" value="MBO1750827.1"/>
    <property type="molecule type" value="Genomic_DNA"/>
</dbReference>
<proteinExistence type="predicted"/>
<dbReference type="Pfam" id="PF00583">
    <property type="entry name" value="Acetyltransf_1"/>
    <property type="match status" value="1"/>
</dbReference>
<reference evidence="4" key="1">
    <citation type="submission" date="2021-03" db="EMBL/GenBank/DDBJ databases">
        <title>Actinotalea soli sp. nov., isolated from soil.</title>
        <authorList>
            <person name="Ping W."/>
            <person name="Zhang J."/>
        </authorList>
    </citation>
    <scope>NUCLEOTIDE SEQUENCE</scope>
    <source>
        <strain evidence="4">BY-33</strain>
    </source>
</reference>
<gene>
    <name evidence="4" type="ORF">J4G33_03325</name>
</gene>
<sequence>MTAIAVRPAVREDAEAIALAHVRAWQGAYQGLIDQEHLDRLDPERYTAGWRRMLGELAGPAPASTDPRGSTSARQVVGLMDGRVVGFAGYGPCRDEDGPGLGELYAINLHPEAWGRGVGTALLARVTLDLARAGLVSARLWVLPGNHRARRFYEARGWSCTEATREAEVNGVTVPEVAYERSLADALPVGETAPDGP</sequence>
<keyword evidence="5" id="KW-1185">Reference proteome</keyword>
<dbReference type="InterPro" id="IPR016181">
    <property type="entry name" value="Acyl_CoA_acyltransferase"/>
</dbReference>
<dbReference type="GO" id="GO:0016747">
    <property type="term" value="F:acyltransferase activity, transferring groups other than amino-acyl groups"/>
    <property type="evidence" value="ECO:0007669"/>
    <property type="project" value="InterPro"/>
</dbReference>
<protein>
    <submittedName>
        <fullName evidence="4">GNAT family N-acetyltransferase</fullName>
    </submittedName>
</protein>
<organism evidence="4 5">
    <name type="scientific">Actinotalea soli</name>
    <dbReference type="NCBI Taxonomy" id="2819234"/>
    <lineage>
        <taxon>Bacteria</taxon>
        <taxon>Bacillati</taxon>
        <taxon>Actinomycetota</taxon>
        <taxon>Actinomycetes</taxon>
        <taxon>Micrococcales</taxon>
        <taxon>Cellulomonadaceae</taxon>
        <taxon>Actinotalea</taxon>
    </lineage>
</organism>
<keyword evidence="2" id="KW-0012">Acyltransferase</keyword>
<dbReference type="Proteomes" id="UP000664209">
    <property type="component" value="Unassembled WGS sequence"/>
</dbReference>
<feature type="domain" description="N-acetyltransferase" evidence="3">
    <location>
        <begin position="4"/>
        <end position="184"/>
    </location>
</feature>